<dbReference type="CDD" id="cd05567">
    <property type="entry name" value="PTS_IIB_mannitol"/>
    <property type="match status" value="1"/>
</dbReference>
<dbReference type="Gene3D" id="3.40.50.2300">
    <property type="match status" value="1"/>
</dbReference>
<reference evidence="20" key="1">
    <citation type="submission" date="2024-05" db="EMBL/GenBank/DDBJ databases">
        <title>Metabacillus sp. nov., isolated from the rhizosphere soil of tomato plants.</title>
        <authorList>
            <person name="Ma R."/>
        </authorList>
    </citation>
    <scope>NUCLEOTIDE SEQUENCE</scope>
    <source>
        <strain evidence="20">DBTR6</strain>
    </source>
</reference>
<dbReference type="PANTHER" id="PTHR30181:SF3">
    <property type="entry name" value="MULTIPHOSPHORYL TRANSFER PROTEIN"/>
    <property type="match status" value="1"/>
</dbReference>
<evidence type="ECO:0000256" key="6">
    <source>
        <dbReference type="ARBA" id="ARBA00022448"/>
    </source>
</evidence>
<keyword evidence="15 17" id="KW-0472">Membrane</keyword>
<evidence type="ECO:0000256" key="15">
    <source>
        <dbReference type="ARBA" id="ARBA00023136"/>
    </source>
</evidence>
<dbReference type="InterPro" id="IPR003352">
    <property type="entry name" value="PTS_EIIC"/>
</dbReference>
<evidence type="ECO:0000256" key="3">
    <source>
        <dbReference type="ARBA" id="ARBA00004651"/>
    </source>
</evidence>
<dbReference type="SUPFAM" id="SSF52794">
    <property type="entry name" value="PTS system IIB component-like"/>
    <property type="match status" value="1"/>
</dbReference>
<keyword evidence="13" id="KW-0418">Kinase</keyword>
<comment type="caution">
    <text evidence="20">The sequence shown here is derived from an EMBL/GenBank/DDBJ whole genome shotgun (WGS) entry which is preliminary data.</text>
</comment>
<name>A0ABS7UTH3_9BACI</name>
<accession>A0ABS7UTH3</accession>
<dbReference type="InterPro" id="IPR013011">
    <property type="entry name" value="PTS_EIIB_2"/>
</dbReference>
<keyword evidence="12 17" id="KW-0812">Transmembrane</keyword>
<feature type="transmembrane region" description="Helical" evidence="17">
    <location>
        <begin position="120"/>
        <end position="142"/>
    </location>
</feature>
<keyword evidence="9" id="KW-0762">Sugar transport</keyword>
<dbReference type="EMBL" id="JAIQUM010000031">
    <property type="protein sequence ID" value="MBZ5751377.1"/>
    <property type="molecule type" value="Genomic_DNA"/>
</dbReference>
<proteinExistence type="predicted"/>
<evidence type="ECO:0000313" key="21">
    <source>
        <dbReference type="Proteomes" id="UP001165287"/>
    </source>
</evidence>
<gene>
    <name evidence="20" type="ORF">K9V48_14260</name>
</gene>
<evidence type="ECO:0000256" key="10">
    <source>
        <dbReference type="ARBA" id="ARBA00022679"/>
    </source>
</evidence>
<dbReference type="EC" id="2.7.1.197" evidence="4"/>
<evidence type="ECO:0000256" key="4">
    <source>
        <dbReference type="ARBA" id="ARBA00011909"/>
    </source>
</evidence>
<feature type="transmembrane region" description="Helical" evidence="17">
    <location>
        <begin position="304"/>
        <end position="326"/>
    </location>
</feature>
<feature type="domain" description="PTS EIIC type-2" evidence="19">
    <location>
        <begin position="4"/>
        <end position="335"/>
    </location>
</feature>
<evidence type="ECO:0000256" key="17">
    <source>
        <dbReference type="SAM" id="Phobius"/>
    </source>
</evidence>
<feature type="transmembrane region" description="Helical" evidence="17">
    <location>
        <begin position="12"/>
        <end position="34"/>
    </location>
</feature>
<evidence type="ECO:0000256" key="12">
    <source>
        <dbReference type="ARBA" id="ARBA00022692"/>
    </source>
</evidence>
<dbReference type="PANTHER" id="PTHR30181">
    <property type="entry name" value="MANNITOL PERMEASE IIC COMPONENT"/>
    <property type="match status" value="1"/>
</dbReference>
<keyword evidence="8" id="KW-0597">Phosphoprotein</keyword>
<evidence type="ECO:0000256" key="16">
    <source>
        <dbReference type="ARBA" id="ARBA00033349"/>
    </source>
</evidence>
<dbReference type="InterPro" id="IPR036095">
    <property type="entry name" value="PTS_EIIB-like_sf"/>
</dbReference>
<feature type="transmembrane region" description="Helical" evidence="17">
    <location>
        <begin position="70"/>
        <end position="100"/>
    </location>
</feature>
<evidence type="ECO:0000259" key="18">
    <source>
        <dbReference type="PROSITE" id="PS51099"/>
    </source>
</evidence>
<evidence type="ECO:0000256" key="2">
    <source>
        <dbReference type="ARBA" id="ARBA00002434"/>
    </source>
</evidence>
<dbReference type="Pfam" id="PF02378">
    <property type="entry name" value="PTS_EIIC"/>
    <property type="match status" value="1"/>
</dbReference>
<evidence type="ECO:0000313" key="20">
    <source>
        <dbReference type="EMBL" id="MBZ5751377.1"/>
    </source>
</evidence>
<organism evidence="20 21">
    <name type="scientific">Metabacillus rhizolycopersici</name>
    <dbReference type="NCBI Taxonomy" id="2875709"/>
    <lineage>
        <taxon>Bacteria</taxon>
        <taxon>Bacillati</taxon>
        <taxon>Bacillota</taxon>
        <taxon>Bacilli</taxon>
        <taxon>Bacillales</taxon>
        <taxon>Bacillaceae</taxon>
        <taxon>Metabacillus</taxon>
    </lineage>
</organism>
<feature type="domain" description="PTS EIIB type-2" evidence="18">
    <location>
        <begin position="389"/>
        <end position="477"/>
    </location>
</feature>
<keyword evidence="14 17" id="KW-1133">Transmembrane helix</keyword>
<dbReference type="PROSITE" id="PS51104">
    <property type="entry name" value="PTS_EIIC_TYPE_2"/>
    <property type="match status" value="1"/>
</dbReference>
<dbReference type="PROSITE" id="PS51099">
    <property type="entry name" value="PTS_EIIB_TYPE_2"/>
    <property type="match status" value="1"/>
</dbReference>
<keyword evidence="6" id="KW-0813">Transport</keyword>
<dbReference type="InterPro" id="IPR013014">
    <property type="entry name" value="PTS_EIIC_2"/>
</dbReference>
<keyword evidence="10" id="KW-0808">Transferase</keyword>
<dbReference type="Proteomes" id="UP001165287">
    <property type="component" value="Unassembled WGS sequence"/>
</dbReference>
<evidence type="ECO:0000256" key="11">
    <source>
        <dbReference type="ARBA" id="ARBA00022683"/>
    </source>
</evidence>
<comment type="function">
    <text evidence="2">The phosphoenolpyruvate-dependent sugar phosphotransferase system (sugar PTS), a major carbohydrate active transport system, catalyzes the phosphorylation of incoming sugar substrates concomitantly with their translocation across the cell membrane. The enzyme II CmtAB PTS system is involved in D-mannitol transport.</text>
</comment>
<sequence>MRKFGQLLGGMIWQNITIIISVGIIHEIFGIYGWWYNEKILLLVNPIYNTLLPILLGYTGGKLLGGQRGAVVASIVIYGLTLSSSAPVILGAMIVGPLIGWIVQKCDQVVTRKVPVGYELLVGNVVASLIAVSFTIICFLFVGQVFSDGVKWSTEILEQIIYSGWLPLAAVIIEPAKVFFFNNPVNYGVLAPLGIQQAKELGKSIFFLLESNPGPGLGVLLAYWLKTKAEQRKGAQLALFIQFFGGIHEVYFPYVLRKPLLILSLIMGGMTGIFMFQMFDVGAVSLPSPGSIFLFTALVPKEDMVFVLLSVLLSAMISFCCSFFILDASTKSPTKQENLKQITALNQLETIDKLNKDLKDTVLPNQKVAARNDLQSNSISDAPPIPKVERITFVCEAGLGSSAMGAAMLKRKLKQENFIVEVDNSSVDEIPENTDLIICHQRLLSIVQKAAPEKAYYPLHSFTDMEAYKSLIDCLKK</sequence>
<evidence type="ECO:0000256" key="8">
    <source>
        <dbReference type="ARBA" id="ARBA00022553"/>
    </source>
</evidence>
<dbReference type="InterPro" id="IPR029503">
    <property type="entry name" value="PTS_EIIB_mannitol"/>
</dbReference>
<comment type="subcellular location">
    <subcellularLocation>
        <location evidence="3">Cell membrane</location>
        <topology evidence="3">Multi-pass membrane protein</topology>
    </subcellularLocation>
</comment>
<evidence type="ECO:0000256" key="5">
    <source>
        <dbReference type="ARBA" id="ARBA00021825"/>
    </source>
</evidence>
<comment type="catalytic activity">
    <reaction evidence="1">
        <text>D-mannitol(out) + N(pros)-phospho-L-histidyl-[protein] = D-mannitol 1-phosphate(in) + L-histidyl-[protein]</text>
        <dbReference type="Rhea" id="RHEA:33363"/>
        <dbReference type="Rhea" id="RHEA-COMP:9745"/>
        <dbReference type="Rhea" id="RHEA-COMP:9746"/>
        <dbReference type="ChEBI" id="CHEBI:16899"/>
        <dbReference type="ChEBI" id="CHEBI:29979"/>
        <dbReference type="ChEBI" id="CHEBI:61381"/>
        <dbReference type="ChEBI" id="CHEBI:64837"/>
        <dbReference type="EC" id="2.7.1.197"/>
    </reaction>
</comment>
<keyword evidence="7" id="KW-1003">Cell membrane</keyword>
<keyword evidence="21" id="KW-1185">Reference proteome</keyword>
<dbReference type="InterPro" id="IPR050893">
    <property type="entry name" value="Sugar_PTS"/>
</dbReference>
<evidence type="ECO:0000256" key="7">
    <source>
        <dbReference type="ARBA" id="ARBA00022475"/>
    </source>
</evidence>
<dbReference type="InterPro" id="IPR003501">
    <property type="entry name" value="PTS_EIIB_2/3"/>
</dbReference>
<evidence type="ECO:0000256" key="14">
    <source>
        <dbReference type="ARBA" id="ARBA00022989"/>
    </source>
</evidence>
<feature type="transmembrane region" description="Helical" evidence="17">
    <location>
        <begin position="40"/>
        <end position="58"/>
    </location>
</feature>
<feature type="transmembrane region" description="Helical" evidence="17">
    <location>
        <begin position="261"/>
        <end position="284"/>
    </location>
</feature>
<dbReference type="RefSeq" id="WP_224139640.1">
    <property type="nucleotide sequence ID" value="NZ_JAIQUM010000031.1"/>
</dbReference>
<protein>
    <recommendedName>
        <fullName evidence="5">PTS system mannitol-specific EIICB component</fullName>
        <ecNumber evidence="4">2.7.1.197</ecNumber>
    </recommendedName>
    <alternativeName>
        <fullName evidence="16">EIICB-Mtl</fullName>
    </alternativeName>
</protein>
<evidence type="ECO:0000259" key="19">
    <source>
        <dbReference type="PROSITE" id="PS51104"/>
    </source>
</evidence>
<evidence type="ECO:0000256" key="13">
    <source>
        <dbReference type="ARBA" id="ARBA00022777"/>
    </source>
</evidence>
<evidence type="ECO:0000256" key="9">
    <source>
        <dbReference type="ARBA" id="ARBA00022597"/>
    </source>
</evidence>
<evidence type="ECO:0000256" key="1">
    <source>
        <dbReference type="ARBA" id="ARBA00001655"/>
    </source>
</evidence>
<keyword evidence="11" id="KW-0598">Phosphotransferase system</keyword>
<dbReference type="Pfam" id="PF02302">
    <property type="entry name" value="PTS_IIB"/>
    <property type="match status" value="1"/>
</dbReference>